<sequence length="53" mass="6053">MLAFDGIESGMINAMVDELIDQNSSLELLSKFACRRTDKLSIKQFLRFHNGFT</sequence>
<proteinExistence type="predicted"/>
<dbReference type="EMBL" id="FO818640">
    <property type="protein sequence ID" value="CDM96811.1"/>
    <property type="molecule type" value="Genomic_DNA"/>
</dbReference>
<reference evidence="1 2" key="1">
    <citation type="submission" date="2014-02" db="EMBL/GenBank/DDBJ databases">
        <authorList>
            <person name="Genoscope - CEA"/>
        </authorList>
    </citation>
    <scope>NUCLEOTIDE SEQUENCE [LARGE SCALE GENOMIC DNA]</scope>
    <source>
        <strain evidence="1 2">PCC 8005</strain>
    </source>
</reference>
<evidence type="ECO:0000313" key="1">
    <source>
        <dbReference type="EMBL" id="CDM96811.1"/>
    </source>
</evidence>
<dbReference type="Proteomes" id="UP000032946">
    <property type="component" value="Chromosome"/>
</dbReference>
<dbReference type="AlphaFoldDB" id="A0A9P1KIH7"/>
<keyword evidence="2" id="KW-1185">Reference proteome</keyword>
<gene>
    <name evidence="1" type="ORF">ARTHRO_41220</name>
</gene>
<accession>A0A9P1KIH7</accession>
<protein>
    <submittedName>
        <fullName evidence="1">Uncharacterized protein</fullName>
    </submittedName>
</protein>
<name>A0A9P1KIH7_9CYAN</name>
<evidence type="ECO:0000313" key="2">
    <source>
        <dbReference type="Proteomes" id="UP000032946"/>
    </source>
</evidence>
<organism evidence="1 2">
    <name type="scientific">Limnospira indica PCC 8005</name>
    <dbReference type="NCBI Taxonomy" id="376219"/>
    <lineage>
        <taxon>Bacteria</taxon>
        <taxon>Bacillati</taxon>
        <taxon>Cyanobacteriota</taxon>
        <taxon>Cyanophyceae</taxon>
        <taxon>Oscillatoriophycideae</taxon>
        <taxon>Oscillatoriales</taxon>
        <taxon>Sirenicapillariaceae</taxon>
        <taxon>Limnospira</taxon>
    </lineage>
</organism>